<gene>
    <name evidence="1" type="ORF">ABWK59_07790</name>
</gene>
<accession>A0AAU8JU96</accession>
<dbReference type="RefSeq" id="WP_354639045.1">
    <property type="nucleotide sequence ID" value="NZ_CP159872.1"/>
</dbReference>
<dbReference type="InterPro" id="IPR014710">
    <property type="entry name" value="RmlC-like_jellyroll"/>
</dbReference>
<dbReference type="Pfam" id="PF05962">
    <property type="entry name" value="HutD"/>
    <property type="match status" value="1"/>
</dbReference>
<name>A0AAU8JU96_9ACTN</name>
<dbReference type="Gene3D" id="2.60.120.10">
    <property type="entry name" value="Jelly Rolls"/>
    <property type="match status" value="1"/>
</dbReference>
<dbReference type="CDD" id="cd20293">
    <property type="entry name" value="cupin_HutD_N"/>
    <property type="match status" value="1"/>
</dbReference>
<sequence>MDSGRVETEDRMAVEVLRAAERPATPWLNGGGVTREVAGFPAGAGLTEFLWRVSLADVGQGGPFSRFEGVDRVITVVEGAGMALTVAGREHRLAEPYRPFAFPGDADTGCELLAGPVVDFNVMTRRGRAEAVVEIAGQGRAVAVPEGAVLLAVCLAGTASLVGAGVRLDRFDAALLRAGEEDRLEVEGVTALVTIRH</sequence>
<dbReference type="PANTHER" id="PTHR37943">
    <property type="entry name" value="PROTEIN VES"/>
    <property type="match status" value="1"/>
</dbReference>
<dbReference type="EMBL" id="CP159872">
    <property type="protein sequence ID" value="XCM78841.1"/>
    <property type="molecule type" value="Genomic_DNA"/>
</dbReference>
<reference evidence="1" key="1">
    <citation type="submission" date="2024-06" db="EMBL/GenBank/DDBJ databases">
        <title>The genome sequences of Kitasatospora sp. strain HUAS MG31.</title>
        <authorList>
            <person name="Mo P."/>
        </authorList>
    </citation>
    <scope>NUCLEOTIDE SEQUENCE</scope>
    <source>
        <strain evidence="1">HUAS MG31</strain>
    </source>
</reference>
<dbReference type="KEGG" id="kcm:ABWK59_07790"/>
<dbReference type="InterPro" id="IPR010282">
    <property type="entry name" value="Uncharacterised_HutD/Ves"/>
</dbReference>
<dbReference type="AlphaFoldDB" id="A0AAU8JU96"/>
<organism evidence="1">
    <name type="scientific">Kitasatospora camelliae</name>
    <dbReference type="NCBI Taxonomy" id="3156397"/>
    <lineage>
        <taxon>Bacteria</taxon>
        <taxon>Bacillati</taxon>
        <taxon>Actinomycetota</taxon>
        <taxon>Actinomycetes</taxon>
        <taxon>Kitasatosporales</taxon>
        <taxon>Streptomycetaceae</taxon>
        <taxon>Kitasatospora</taxon>
    </lineage>
</organism>
<evidence type="ECO:0000313" key="1">
    <source>
        <dbReference type="EMBL" id="XCM78841.1"/>
    </source>
</evidence>
<proteinExistence type="predicted"/>
<dbReference type="SUPFAM" id="SSF51182">
    <property type="entry name" value="RmlC-like cupins"/>
    <property type="match status" value="1"/>
</dbReference>
<protein>
    <submittedName>
        <fullName evidence="1">HutD family protein</fullName>
    </submittedName>
</protein>
<dbReference type="PANTHER" id="PTHR37943:SF1">
    <property type="entry name" value="PROTEIN VES"/>
    <property type="match status" value="1"/>
</dbReference>
<dbReference type="InterPro" id="IPR011051">
    <property type="entry name" value="RmlC_Cupin_sf"/>
</dbReference>